<dbReference type="Gene3D" id="1.10.1450.10">
    <property type="entry name" value="Tetraspanin"/>
    <property type="match status" value="1"/>
</dbReference>
<feature type="compositionally biased region" description="Basic and acidic residues" evidence="1">
    <location>
        <begin position="103"/>
        <end position="121"/>
    </location>
</feature>
<feature type="region of interest" description="Disordered" evidence="1">
    <location>
        <begin position="154"/>
        <end position="173"/>
    </location>
</feature>
<sequence>MKGGVSSYLSKLEWKMSLDKLHQQFRCCGVSSISDWYTSRWIPIRSFRPEVANLFFQGRVGRGWNARGASGPRQLLRPCSPFALLPRYSSTELFSRRPSHGPPSRDRLHEGLRRPRCDSRSLHCRPLQSPRDHHPPSSDTSRCSSVWRPRSRKLSIFSRRRKATASKGSCAKSHVGKIGNAIKNVSRSMLCGLSRRSAKSSSRKSSRPQTPLNRKELDAGGLTDRSPSCLWTSGPANSTLESTGTPRQRKNTCRKSNLLSVFPVMVDTDASAADRGESTKLDDRLRMTTTRTVCIKPAKMGKSAVHQEIRSSNAPVDIRPKLLEGTKKTGKLDAEKIDLDLLNLNL</sequence>
<feature type="compositionally biased region" description="Basic residues" evidence="1">
    <location>
        <begin position="154"/>
        <end position="164"/>
    </location>
</feature>
<dbReference type="InterPro" id="IPR008952">
    <property type="entry name" value="Tetraspanin_EC2_sf"/>
</dbReference>
<dbReference type="AlphaFoldDB" id="A0A0A9WVU0"/>
<dbReference type="SUPFAM" id="SSF48652">
    <property type="entry name" value="Tetraspanin"/>
    <property type="match status" value="1"/>
</dbReference>
<gene>
    <name evidence="2" type="ORF">CM83_22465</name>
</gene>
<feature type="region of interest" description="Disordered" evidence="1">
    <location>
        <begin position="93"/>
        <end position="147"/>
    </location>
</feature>
<feature type="compositionally biased region" description="Basic residues" evidence="1">
    <location>
        <begin position="196"/>
        <end position="206"/>
    </location>
</feature>
<reference evidence="2" key="2">
    <citation type="submission" date="2014-07" db="EMBL/GenBank/DDBJ databases">
        <authorList>
            <person name="Hull J."/>
        </authorList>
    </citation>
    <scope>NUCLEOTIDE SEQUENCE</scope>
</reference>
<organism evidence="2">
    <name type="scientific">Lygus hesperus</name>
    <name type="common">Western plant bug</name>
    <dbReference type="NCBI Taxonomy" id="30085"/>
    <lineage>
        <taxon>Eukaryota</taxon>
        <taxon>Metazoa</taxon>
        <taxon>Ecdysozoa</taxon>
        <taxon>Arthropoda</taxon>
        <taxon>Hexapoda</taxon>
        <taxon>Insecta</taxon>
        <taxon>Pterygota</taxon>
        <taxon>Neoptera</taxon>
        <taxon>Paraneoptera</taxon>
        <taxon>Hemiptera</taxon>
        <taxon>Heteroptera</taxon>
        <taxon>Panheteroptera</taxon>
        <taxon>Cimicomorpha</taxon>
        <taxon>Miridae</taxon>
        <taxon>Mirini</taxon>
        <taxon>Lygus</taxon>
    </lineage>
</organism>
<feature type="compositionally biased region" description="Polar residues" evidence="1">
    <location>
        <begin position="225"/>
        <end position="246"/>
    </location>
</feature>
<dbReference type="EMBL" id="GBHO01033011">
    <property type="protein sequence ID" value="JAG10593.1"/>
    <property type="molecule type" value="Transcribed_RNA"/>
</dbReference>
<name>A0A0A9WVU0_LYGHE</name>
<feature type="region of interest" description="Disordered" evidence="1">
    <location>
        <begin position="193"/>
        <end position="252"/>
    </location>
</feature>
<evidence type="ECO:0000313" key="2">
    <source>
        <dbReference type="EMBL" id="JAG10593.1"/>
    </source>
</evidence>
<protein>
    <submittedName>
        <fullName evidence="2">Uncharacterized protein</fullName>
    </submittedName>
</protein>
<accession>A0A0A9WVU0</accession>
<dbReference type="GO" id="GO:0016020">
    <property type="term" value="C:membrane"/>
    <property type="evidence" value="ECO:0007669"/>
    <property type="project" value="InterPro"/>
</dbReference>
<evidence type="ECO:0000256" key="1">
    <source>
        <dbReference type="SAM" id="MobiDB-lite"/>
    </source>
</evidence>
<reference evidence="2" key="1">
    <citation type="journal article" date="2014" name="PLoS ONE">
        <title>Transcriptome-Based Identification of ABC Transporters in the Western Tarnished Plant Bug Lygus hesperus.</title>
        <authorList>
            <person name="Hull J.J."/>
            <person name="Chaney K."/>
            <person name="Geib S.M."/>
            <person name="Fabrick J.A."/>
            <person name="Brent C.S."/>
            <person name="Walsh D."/>
            <person name="Lavine L.C."/>
        </authorList>
    </citation>
    <scope>NUCLEOTIDE SEQUENCE</scope>
</reference>
<proteinExistence type="predicted"/>